<dbReference type="NCBIfam" id="TIGR00668">
    <property type="entry name" value="apaH"/>
    <property type="match status" value="1"/>
</dbReference>
<evidence type="ECO:0000256" key="2">
    <source>
        <dbReference type="ARBA" id="ARBA00005419"/>
    </source>
</evidence>
<dbReference type="PATRIC" id="fig|1265350.3.peg.136"/>
<sequence length="270" mass="31618">MSTYFISDIHGCYREFKILLKKSNFNIKTDYLWIAGDLVSRGPNSLQVIRYLYSIQDRINIVLGNHDLNLIAVYSGIKANKKENYFEDFLSAKDSDQLINWLRSQSILKIHETQKIIMVHAGISSKWNLETMKACALEIEKSLLSNDYALFLKSVFNNKINYWSSNLSKIDRLRYSMNVFTRMRYCYPNGKLNLICKKSPSVVKYPLLPWFLISNQFQEKYSIIFGHWSSLKDTPVPSIFFPLDKGCCWGGKLLLLRWEDKKCFYQSYLG</sequence>
<evidence type="ECO:0000256" key="3">
    <source>
        <dbReference type="ARBA" id="ARBA00022801"/>
    </source>
</evidence>
<dbReference type="Proteomes" id="UP000066321">
    <property type="component" value="Chromosome"/>
</dbReference>
<dbReference type="InterPro" id="IPR004617">
    <property type="entry name" value="ApaH"/>
</dbReference>
<organism evidence="7 8">
    <name type="scientific">Buchnera aphidicola</name>
    <name type="common">Aphis glycines</name>
    <dbReference type="NCBI Taxonomy" id="1265350"/>
    <lineage>
        <taxon>Bacteria</taxon>
        <taxon>Pseudomonadati</taxon>
        <taxon>Pseudomonadota</taxon>
        <taxon>Gammaproteobacteria</taxon>
        <taxon>Enterobacterales</taxon>
        <taxon>Erwiniaceae</taxon>
        <taxon>Buchnera</taxon>
    </lineage>
</organism>
<dbReference type="NCBIfam" id="NF001204">
    <property type="entry name" value="PRK00166.1"/>
    <property type="match status" value="1"/>
</dbReference>
<keyword evidence="3 5" id="KW-0378">Hydrolase</keyword>
<protein>
    <recommendedName>
        <fullName evidence="5">Bis(5'-nucleosyl)-tetraphosphatase, symmetrical</fullName>
        <ecNumber evidence="5">3.6.1.41</ecNumber>
    </recommendedName>
    <alternativeName>
        <fullName evidence="5">Ap4A hydrolase</fullName>
    </alternativeName>
    <alternativeName>
        <fullName evidence="5">Diadenosine 5',5'''-P1,P4-tetraphosphate pyrophosphohydrolase</fullName>
    </alternativeName>
    <alternativeName>
        <fullName evidence="5">Diadenosine tetraphosphatase</fullName>
    </alternativeName>
</protein>
<dbReference type="CDD" id="cd07422">
    <property type="entry name" value="MPP_ApaH"/>
    <property type="match status" value="1"/>
</dbReference>
<name>A0A0M3RSF6_9GAMM</name>
<evidence type="ECO:0000256" key="4">
    <source>
        <dbReference type="ARBA" id="ARBA00049417"/>
    </source>
</evidence>
<evidence type="ECO:0000313" key="8">
    <source>
        <dbReference type="Proteomes" id="UP000066321"/>
    </source>
</evidence>
<comment type="catalytic activity">
    <reaction evidence="4 5">
        <text>P(1),P(4)-bis(5'-adenosyl) tetraphosphate + H2O = 2 ADP + 2 H(+)</text>
        <dbReference type="Rhea" id="RHEA:24252"/>
        <dbReference type="ChEBI" id="CHEBI:15377"/>
        <dbReference type="ChEBI" id="CHEBI:15378"/>
        <dbReference type="ChEBI" id="CHEBI:58141"/>
        <dbReference type="ChEBI" id="CHEBI:456216"/>
        <dbReference type="EC" id="3.6.1.41"/>
    </reaction>
</comment>
<dbReference type="Pfam" id="PF00149">
    <property type="entry name" value="Metallophos"/>
    <property type="match status" value="1"/>
</dbReference>
<comment type="similarity">
    <text evidence="2 5">Belongs to the Ap4A hydrolase family.</text>
</comment>
<dbReference type="GO" id="GO:0008803">
    <property type="term" value="F:bis(5'-nucleosyl)-tetraphosphatase (symmetrical) activity"/>
    <property type="evidence" value="ECO:0007669"/>
    <property type="project" value="UniProtKB-UniRule"/>
</dbReference>
<dbReference type="EC" id="3.6.1.41" evidence="5"/>
<gene>
    <name evidence="5" type="primary">apaH</name>
    <name evidence="7" type="ORF">IX46_00740</name>
</gene>
<evidence type="ECO:0000313" key="7">
    <source>
        <dbReference type="EMBL" id="ALD15106.1"/>
    </source>
</evidence>
<dbReference type="PANTHER" id="PTHR40942:SF4">
    <property type="entry name" value="CYTOCHROME C5"/>
    <property type="match status" value="1"/>
</dbReference>
<reference evidence="7 8" key="1">
    <citation type="journal article" date="2015" name="J Genomics">
        <title>Whole Genome Sequence of the Soybean Aphid Endosymbiont Buchnera aphidicola and Genetic Differentiation among Biotype-Specific Strains.</title>
        <authorList>
            <person name="Cassone B.J."/>
            <person name="Wenger J.A."/>
            <person name="Michel A.P."/>
        </authorList>
    </citation>
    <scope>NUCLEOTIDE SEQUENCE [LARGE SCALE GENOMIC DNA]</scope>
    <source>
        <strain evidence="7 8">BAg</strain>
    </source>
</reference>
<dbReference type="KEGG" id="baph:IX46_00740"/>
<proteinExistence type="inferred from homology"/>
<dbReference type="SUPFAM" id="SSF56300">
    <property type="entry name" value="Metallo-dependent phosphatases"/>
    <property type="match status" value="1"/>
</dbReference>
<evidence type="ECO:0000256" key="5">
    <source>
        <dbReference type="HAMAP-Rule" id="MF_00199"/>
    </source>
</evidence>
<accession>A0A0M3RSF6</accession>
<dbReference type="InterPro" id="IPR004843">
    <property type="entry name" value="Calcineurin-like_PHP"/>
</dbReference>
<dbReference type="InterPro" id="IPR029052">
    <property type="entry name" value="Metallo-depent_PP-like"/>
</dbReference>
<evidence type="ECO:0000256" key="1">
    <source>
        <dbReference type="ARBA" id="ARBA00003413"/>
    </source>
</evidence>
<dbReference type="PANTHER" id="PTHR40942">
    <property type="match status" value="1"/>
</dbReference>
<dbReference type="Gene3D" id="3.60.21.10">
    <property type="match status" value="1"/>
</dbReference>
<dbReference type="AlphaFoldDB" id="A0A0M3RSF6"/>
<dbReference type="HAMAP" id="MF_00199">
    <property type="entry name" value="ApaH"/>
    <property type="match status" value="1"/>
</dbReference>
<evidence type="ECO:0000259" key="6">
    <source>
        <dbReference type="Pfam" id="PF00149"/>
    </source>
</evidence>
<dbReference type="OrthoDB" id="9807890at2"/>
<comment type="function">
    <text evidence="1 5">Hydrolyzes diadenosine 5',5'''-P1,P4-tetraphosphate to yield ADP.</text>
</comment>
<dbReference type="EMBL" id="CP009253">
    <property type="protein sequence ID" value="ALD15106.1"/>
    <property type="molecule type" value="Genomic_DNA"/>
</dbReference>
<feature type="domain" description="Calcineurin-like phosphoesterase" evidence="6">
    <location>
        <begin position="1"/>
        <end position="131"/>
    </location>
</feature>
<dbReference type="RefSeq" id="WP_053940118.1">
    <property type="nucleotide sequence ID" value="NZ_CP009253.1"/>
</dbReference>
<dbReference type="STRING" id="1265350.IX46_00740"/>
<dbReference type="PIRSF" id="PIRSF000903">
    <property type="entry name" value="B5n-ttraPtase_sm"/>
    <property type="match status" value="1"/>
</dbReference>